<dbReference type="EMBL" id="JAJNDB010000002">
    <property type="protein sequence ID" value="MCD2194156.1"/>
    <property type="molecule type" value="Genomic_DNA"/>
</dbReference>
<dbReference type="GO" id="GO:0016301">
    <property type="term" value="F:kinase activity"/>
    <property type="evidence" value="ECO:0007669"/>
    <property type="project" value="UniProtKB-KW"/>
</dbReference>
<keyword evidence="3" id="KW-0808">Transferase</keyword>
<reference evidence="12 13" key="1">
    <citation type="submission" date="2021-11" db="EMBL/GenBank/DDBJ databases">
        <title>Draft genome sequence of Actinomycetospora sp. SF1 isolated from the rhizosphere soil.</title>
        <authorList>
            <person name="Duangmal K."/>
            <person name="Chantavorakit T."/>
        </authorList>
    </citation>
    <scope>NUCLEOTIDE SEQUENCE [LARGE SCALE GENOMIC DNA]</scope>
    <source>
        <strain evidence="12 13">TBRC 5722</strain>
    </source>
</reference>
<evidence type="ECO:0000256" key="6">
    <source>
        <dbReference type="ARBA" id="ARBA00022989"/>
    </source>
</evidence>
<evidence type="ECO:0000313" key="12">
    <source>
        <dbReference type="EMBL" id="MCD2194156.1"/>
    </source>
</evidence>
<keyword evidence="5 12" id="KW-0418">Kinase</keyword>
<name>A0ABS8P9T1_9PSEU</name>
<dbReference type="Gene3D" id="3.30.450.40">
    <property type="match status" value="1"/>
</dbReference>
<keyword evidence="9" id="KW-0175">Coiled coil</keyword>
<keyword evidence="8" id="KW-0472">Membrane</keyword>
<dbReference type="PANTHER" id="PTHR24421">
    <property type="entry name" value="NITRATE/NITRITE SENSOR PROTEIN NARX-RELATED"/>
    <property type="match status" value="1"/>
</dbReference>
<comment type="caution">
    <text evidence="12">The sequence shown here is derived from an EMBL/GenBank/DDBJ whole genome shotgun (WGS) entry which is preliminary data.</text>
</comment>
<feature type="region of interest" description="Disordered" evidence="10">
    <location>
        <begin position="1"/>
        <end position="21"/>
    </location>
</feature>
<dbReference type="SUPFAM" id="SSF55874">
    <property type="entry name" value="ATPase domain of HSP90 chaperone/DNA topoisomerase II/histidine kinase"/>
    <property type="match status" value="1"/>
</dbReference>
<evidence type="ECO:0000256" key="10">
    <source>
        <dbReference type="SAM" id="MobiDB-lite"/>
    </source>
</evidence>
<dbReference type="SMART" id="SM00387">
    <property type="entry name" value="HATPase_c"/>
    <property type="match status" value="1"/>
</dbReference>
<dbReference type="PANTHER" id="PTHR24421:SF37">
    <property type="entry name" value="SENSOR HISTIDINE KINASE NARS"/>
    <property type="match status" value="1"/>
</dbReference>
<evidence type="ECO:0000256" key="4">
    <source>
        <dbReference type="ARBA" id="ARBA00022692"/>
    </source>
</evidence>
<comment type="subcellular location">
    <subcellularLocation>
        <location evidence="1">Cell membrane</location>
        <topology evidence="1">Multi-pass membrane protein</topology>
    </subcellularLocation>
</comment>
<dbReference type="InterPro" id="IPR029016">
    <property type="entry name" value="GAF-like_dom_sf"/>
</dbReference>
<accession>A0ABS8P9T1</accession>
<sequence length="528" mass="56577">MEPRIDPGSAEPRAEGPDLDLLTGIRSGKPSFYVEYLASAERLRRVIHALDRISRALVRTTEGPGTLVRSVAEAAAEHLTAHWVVFALADGALPEAAPRALVLGPDLVEAPADEPGALPPFVLRHLQAVRQGEHEVVDGAAENGSTPDHRPHDPHHLHVPVRLDGAVVGEIVAWTGVDRRIDATDASVLRVLASQTAAALQNSALHQRTVSLYDEASRHAADLAARNEQLQRTRDALTVARQREVLDSERHRIARELHDSVTQYALSAGMQIEVVRSEIRDEGQRERLETAKQLTRRAVEQLRSAIYALNHSGEHGHRSLPAMLEELSTVHMPSDLGVQVRIEGRPVSLPATAERSLFRVAGEALFNAAVHAQASVAVVRLAFRKDRLVLSVADDGTGDPEQVRRSLRVAAARDLDGSHRGLANMAERAREIGGTLQVQRARQGGIRVQVGVPLPIDESAGASRAQRATPAVTTPGPAQRGEPSDPGGTATPSDGEDGQRTADTAALDASSGDRPADDPAAHDLGSTT</sequence>
<keyword evidence="4" id="KW-0812">Transmembrane</keyword>
<feature type="region of interest" description="Disordered" evidence="10">
    <location>
        <begin position="459"/>
        <end position="528"/>
    </location>
</feature>
<evidence type="ECO:0000259" key="11">
    <source>
        <dbReference type="SMART" id="SM00387"/>
    </source>
</evidence>
<evidence type="ECO:0000256" key="5">
    <source>
        <dbReference type="ARBA" id="ARBA00022777"/>
    </source>
</evidence>
<dbReference type="InterPro" id="IPR003018">
    <property type="entry name" value="GAF"/>
</dbReference>
<dbReference type="Proteomes" id="UP001199469">
    <property type="component" value="Unassembled WGS sequence"/>
</dbReference>
<gene>
    <name evidence="12" type="ORF">LQ327_12305</name>
</gene>
<dbReference type="CDD" id="cd16917">
    <property type="entry name" value="HATPase_UhpB-NarQ-NarX-like"/>
    <property type="match status" value="1"/>
</dbReference>
<feature type="coiled-coil region" evidence="9">
    <location>
        <begin position="213"/>
        <end position="240"/>
    </location>
</feature>
<keyword evidence="6" id="KW-1133">Transmembrane helix</keyword>
<dbReference type="Pfam" id="PF13185">
    <property type="entry name" value="GAF_2"/>
    <property type="match status" value="1"/>
</dbReference>
<dbReference type="InterPro" id="IPR036890">
    <property type="entry name" value="HATPase_C_sf"/>
</dbReference>
<evidence type="ECO:0000256" key="3">
    <source>
        <dbReference type="ARBA" id="ARBA00022679"/>
    </source>
</evidence>
<evidence type="ECO:0000256" key="9">
    <source>
        <dbReference type="SAM" id="Coils"/>
    </source>
</evidence>
<evidence type="ECO:0000256" key="8">
    <source>
        <dbReference type="ARBA" id="ARBA00023136"/>
    </source>
</evidence>
<keyword evidence="7" id="KW-0902">Two-component regulatory system</keyword>
<dbReference type="InterPro" id="IPR050482">
    <property type="entry name" value="Sensor_HK_TwoCompSys"/>
</dbReference>
<dbReference type="RefSeq" id="WP_230733830.1">
    <property type="nucleotide sequence ID" value="NZ_JAJNDB010000002.1"/>
</dbReference>
<keyword evidence="13" id="KW-1185">Reference proteome</keyword>
<protein>
    <submittedName>
        <fullName evidence="12">Histidine kinase</fullName>
    </submittedName>
</protein>
<feature type="domain" description="Histidine kinase/HSP90-like ATPase" evidence="11">
    <location>
        <begin position="352"/>
        <end position="456"/>
    </location>
</feature>
<proteinExistence type="predicted"/>
<organism evidence="12 13">
    <name type="scientific">Actinomycetospora endophytica</name>
    <dbReference type="NCBI Taxonomy" id="2291215"/>
    <lineage>
        <taxon>Bacteria</taxon>
        <taxon>Bacillati</taxon>
        <taxon>Actinomycetota</taxon>
        <taxon>Actinomycetes</taxon>
        <taxon>Pseudonocardiales</taxon>
        <taxon>Pseudonocardiaceae</taxon>
        <taxon>Actinomycetospora</taxon>
    </lineage>
</organism>
<dbReference type="Pfam" id="PF07730">
    <property type="entry name" value="HisKA_3"/>
    <property type="match status" value="1"/>
</dbReference>
<keyword evidence="2" id="KW-1003">Cell membrane</keyword>
<evidence type="ECO:0000256" key="7">
    <source>
        <dbReference type="ARBA" id="ARBA00023012"/>
    </source>
</evidence>
<evidence type="ECO:0000313" key="13">
    <source>
        <dbReference type="Proteomes" id="UP001199469"/>
    </source>
</evidence>
<evidence type="ECO:0000256" key="2">
    <source>
        <dbReference type="ARBA" id="ARBA00022475"/>
    </source>
</evidence>
<dbReference type="NCBIfam" id="NF047786">
    <property type="entry name" value="his_kin_MadS"/>
    <property type="match status" value="1"/>
</dbReference>
<dbReference type="Gene3D" id="3.30.565.10">
    <property type="entry name" value="Histidine kinase-like ATPase, C-terminal domain"/>
    <property type="match status" value="1"/>
</dbReference>
<dbReference type="SUPFAM" id="SSF55781">
    <property type="entry name" value="GAF domain-like"/>
    <property type="match status" value="1"/>
</dbReference>
<evidence type="ECO:0000256" key="1">
    <source>
        <dbReference type="ARBA" id="ARBA00004651"/>
    </source>
</evidence>
<dbReference type="Gene3D" id="1.20.5.1930">
    <property type="match status" value="1"/>
</dbReference>
<dbReference type="Pfam" id="PF02518">
    <property type="entry name" value="HATPase_c"/>
    <property type="match status" value="1"/>
</dbReference>
<dbReference type="InterPro" id="IPR011712">
    <property type="entry name" value="Sig_transdc_His_kin_sub3_dim/P"/>
</dbReference>
<dbReference type="InterPro" id="IPR003594">
    <property type="entry name" value="HATPase_dom"/>
</dbReference>